<dbReference type="EMBL" id="PUBV01000006">
    <property type="protein sequence ID" value="PWB08335.1"/>
    <property type="molecule type" value="Genomic_DNA"/>
</dbReference>
<dbReference type="PROSITE" id="PS50943">
    <property type="entry name" value="HTH_CROC1"/>
    <property type="match status" value="1"/>
</dbReference>
<evidence type="ECO:0000313" key="3">
    <source>
        <dbReference type="Proteomes" id="UP000244925"/>
    </source>
</evidence>
<evidence type="ECO:0000313" key="2">
    <source>
        <dbReference type="EMBL" id="PWB08335.1"/>
    </source>
</evidence>
<dbReference type="GO" id="GO:0003677">
    <property type="term" value="F:DNA binding"/>
    <property type="evidence" value="ECO:0007669"/>
    <property type="project" value="InterPro"/>
</dbReference>
<dbReference type="Gene3D" id="1.10.260.40">
    <property type="entry name" value="lambda repressor-like DNA-binding domains"/>
    <property type="match status" value="1"/>
</dbReference>
<keyword evidence="3" id="KW-1185">Reference proteome</keyword>
<dbReference type="Proteomes" id="UP000244925">
    <property type="component" value="Unassembled WGS sequence"/>
</dbReference>
<dbReference type="AlphaFoldDB" id="A0A2V1J0W3"/>
<dbReference type="SUPFAM" id="SSF47413">
    <property type="entry name" value="lambda repressor-like DNA-binding domains"/>
    <property type="match status" value="1"/>
</dbReference>
<dbReference type="RefSeq" id="WP_107035440.1">
    <property type="nucleotide sequence ID" value="NZ_PUBV01000006.1"/>
</dbReference>
<proteinExistence type="predicted"/>
<accession>A0A2V1J0W3</accession>
<reference evidence="3" key="1">
    <citation type="submission" date="2018-02" db="EMBL/GenBank/DDBJ databases">
        <authorList>
            <person name="Clavel T."/>
            <person name="Strowig T."/>
        </authorList>
    </citation>
    <scope>NUCLEOTIDE SEQUENCE [LARGE SCALE GENOMIC DNA]</scope>
    <source>
        <strain evidence="3">DSM 100764</strain>
    </source>
</reference>
<gene>
    <name evidence="2" type="ORF">C5O25_03970</name>
</gene>
<dbReference type="InterPro" id="IPR010982">
    <property type="entry name" value="Lambda_DNA-bd_dom_sf"/>
</dbReference>
<comment type="caution">
    <text evidence="2">The sequence shown here is derived from an EMBL/GenBank/DDBJ whole genome shotgun (WGS) entry which is preliminary data.</text>
</comment>
<dbReference type="InterPro" id="IPR001387">
    <property type="entry name" value="Cro/C1-type_HTH"/>
</dbReference>
<feature type="domain" description="HTH cro/C1-type" evidence="1">
    <location>
        <begin position="24"/>
        <end position="63"/>
    </location>
</feature>
<dbReference type="CDD" id="cd00093">
    <property type="entry name" value="HTH_XRE"/>
    <property type="match status" value="1"/>
</dbReference>
<evidence type="ECO:0000259" key="1">
    <source>
        <dbReference type="PROSITE" id="PS50943"/>
    </source>
</evidence>
<protein>
    <submittedName>
        <fullName evidence="2">XRE family transcriptional regulator</fullName>
    </submittedName>
</protein>
<organism evidence="2 3">
    <name type="scientific">Paramuribaculum intestinale</name>
    <dbReference type="NCBI Taxonomy" id="2094151"/>
    <lineage>
        <taxon>Bacteria</taxon>
        <taxon>Pseudomonadati</taxon>
        <taxon>Bacteroidota</taxon>
        <taxon>Bacteroidia</taxon>
        <taxon>Bacteroidales</taxon>
        <taxon>Muribaculaceae</taxon>
        <taxon>Paramuribaculum</taxon>
    </lineage>
</organism>
<sequence>MNETIHDRIGTLVQEYGDGKNTVFANKIGVSEGNIRGYIKGIMPKADVLEKIVKTLDVNAMWLLTGIGHMRVSNLDISAPVLISDNDRLATVLQQFDVFIQKKDMQIVQQAEEIGRLRERISHLEREKGKDVSDVQTSGIANVG</sequence>
<name>A0A2V1J0W3_9BACT</name>